<name>A0A514LF80_9BACI</name>
<organism evidence="2 3">
    <name type="scientific">Salicibibacter halophilus</name>
    <dbReference type="NCBI Taxonomy" id="2502791"/>
    <lineage>
        <taxon>Bacteria</taxon>
        <taxon>Bacillati</taxon>
        <taxon>Bacillota</taxon>
        <taxon>Bacilli</taxon>
        <taxon>Bacillales</taxon>
        <taxon>Bacillaceae</taxon>
        <taxon>Salicibibacter</taxon>
    </lineage>
</organism>
<sequence>MLNHYTMVHECKEVPFAIIHQEEIPFGYPNPGLYRYLQLLNEGTRCPDCGYWTTRVHEHHMKQVVAGAHNDTPIFDHFSHRRFICDACCRTFMEPLPWLKPYQRMSVIAKQSLIFATADRTFKSVGEAFDRSGQTIGVHARACHGEHPAISDRSTPALIGLDEISLAKGKGKYRLVMYDLSVPWRPQLFELHESRRKEAVMDLFNQLSQPEQVIAVAIDMWRPYQTAIKAALPQAIVVIDAFHVIQASTRALDDVRKSVQHVLTKEERVALKEDKDLFAERTEELTPEQQERLKHWETTSPTLAQAMRLHQKLRQLYQCNDLEEALDHLVAWEKEVIASSLEPFDDLLKTIWNWLPEILHRFYYRISNAKTEGKNNQLRTMNQQGFGYSLFSLQARMQVKEEKEAILKWRKYQARCEQRIHQEEYPPAA</sequence>
<dbReference type="Proteomes" id="UP000319756">
    <property type="component" value="Chromosome"/>
</dbReference>
<dbReference type="PANTHER" id="PTHR33498:SF1">
    <property type="entry name" value="TRANSPOSASE FOR INSERTION SEQUENCE ELEMENT IS1557"/>
    <property type="match status" value="1"/>
</dbReference>
<keyword evidence="3" id="KW-1185">Reference proteome</keyword>
<dbReference type="Pfam" id="PF01610">
    <property type="entry name" value="DDE_Tnp_ISL3"/>
    <property type="match status" value="1"/>
</dbReference>
<proteinExistence type="predicted"/>
<dbReference type="PANTHER" id="PTHR33498">
    <property type="entry name" value="TRANSPOSASE FOR INSERTION SEQUENCE ELEMENT IS1557"/>
    <property type="match status" value="1"/>
</dbReference>
<feature type="domain" description="Transposase IS204/IS1001/IS1096/IS1165 DDE" evidence="1">
    <location>
        <begin position="159"/>
        <end position="390"/>
    </location>
</feature>
<dbReference type="AlphaFoldDB" id="A0A514LF80"/>
<dbReference type="InterPro" id="IPR002560">
    <property type="entry name" value="Transposase_DDE"/>
</dbReference>
<evidence type="ECO:0000259" key="1">
    <source>
        <dbReference type="Pfam" id="PF01610"/>
    </source>
</evidence>
<accession>A0A514LF80</accession>
<protein>
    <submittedName>
        <fullName evidence="2">ISL3 family transposase</fullName>
    </submittedName>
</protein>
<evidence type="ECO:0000313" key="3">
    <source>
        <dbReference type="Proteomes" id="UP000319756"/>
    </source>
</evidence>
<dbReference type="EMBL" id="CP035485">
    <property type="protein sequence ID" value="QDI90504.1"/>
    <property type="molecule type" value="Genomic_DNA"/>
</dbReference>
<reference evidence="3" key="1">
    <citation type="submission" date="2019-01" db="EMBL/GenBank/DDBJ databases">
        <title>Genomic analysis of Salicibibacter sp. NKC3-5.</title>
        <authorList>
            <person name="Oh Y.J."/>
        </authorList>
    </citation>
    <scope>NUCLEOTIDE SEQUENCE [LARGE SCALE GENOMIC DNA]</scope>
    <source>
        <strain evidence="3">NKC3-5</strain>
    </source>
</reference>
<dbReference type="InterPro" id="IPR047951">
    <property type="entry name" value="Transpos_ISL3"/>
</dbReference>
<dbReference type="RefSeq" id="WP_142087671.1">
    <property type="nucleotide sequence ID" value="NZ_CP035485.1"/>
</dbReference>
<gene>
    <name evidence="2" type="ORF">EPH95_04335</name>
</gene>
<dbReference type="KEGG" id="sale:EPH95_04335"/>
<dbReference type="NCBIfam" id="NF033550">
    <property type="entry name" value="transpos_ISL3"/>
    <property type="match status" value="1"/>
</dbReference>
<evidence type="ECO:0000313" key="2">
    <source>
        <dbReference type="EMBL" id="QDI90504.1"/>
    </source>
</evidence>